<dbReference type="SUPFAM" id="SSF52172">
    <property type="entry name" value="CheY-like"/>
    <property type="match status" value="1"/>
</dbReference>
<evidence type="ECO:0000313" key="9">
    <source>
        <dbReference type="Proteomes" id="UP001165492"/>
    </source>
</evidence>
<protein>
    <submittedName>
        <fullName evidence="8">Response regulator transcription factor</fullName>
    </submittedName>
</protein>
<evidence type="ECO:0000256" key="3">
    <source>
        <dbReference type="ARBA" id="ARBA00023125"/>
    </source>
</evidence>
<dbReference type="InterPro" id="IPR001789">
    <property type="entry name" value="Sig_transdc_resp-reg_receiver"/>
</dbReference>
<evidence type="ECO:0000259" key="6">
    <source>
        <dbReference type="PROSITE" id="PS50043"/>
    </source>
</evidence>
<feature type="domain" description="Response regulatory" evidence="7">
    <location>
        <begin position="4"/>
        <end position="121"/>
    </location>
</feature>
<comment type="caution">
    <text evidence="8">The sequence shown here is derived from an EMBL/GenBank/DDBJ whole genome shotgun (WGS) entry which is preliminary data.</text>
</comment>
<dbReference type="Pfam" id="PF00072">
    <property type="entry name" value="Response_reg"/>
    <property type="match status" value="1"/>
</dbReference>
<dbReference type="Gene3D" id="3.40.50.2300">
    <property type="match status" value="1"/>
</dbReference>
<gene>
    <name evidence="8" type="ORF">LMF89_04555</name>
</gene>
<evidence type="ECO:0000313" key="8">
    <source>
        <dbReference type="EMBL" id="MCC5464636.1"/>
    </source>
</evidence>
<dbReference type="CDD" id="cd06170">
    <property type="entry name" value="LuxR_C_like"/>
    <property type="match status" value="1"/>
</dbReference>
<dbReference type="InterPro" id="IPR039420">
    <property type="entry name" value="WalR-like"/>
</dbReference>
<dbReference type="InterPro" id="IPR016032">
    <property type="entry name" value="Sig_transdc_resp-reg_C-effctor"/>
</dbReference>
<keyword evidence="4" id="KW-0804">Transcription</keyword>
<dbReference type="InterPro" id="IPR058245">
    <property type="entry name" value="NreC/VraR/RcsB-like_REC"/>
</dbReference>
<reference evidence="8" key="1">
    <citation type="submission" date="2021-11" db="EMBL/GenBank/DDBJ databases">
        <title>Description of a new species Pelosinus isolated from the bottom sediments of Lake Baikal.</title>
        <authorList>
            <person name="Zakharyuk A."/>
        </authorList>
    </citation>
    <scope>NUCLEOTIDE SEQUENCE</scope>
    <source>
        <strain evidence="8">Bkl1</strain>
    </source>
</reference>
<dbReference type="RefSeq" id="WP_229534071.1">
    <property type="nucleotide sequence ID" value="NZ_JAJHJB010000004.1"/>
</dbReference>
<accession>A0ABS8HPS1</accession>
<dbReference type="PANTHER" id="PTHR43214:SF43">
    <property type="entry name" value="TWO-COMPONENT RESPONSE REGULATOR"/>
    <property type="match status" value="1"/>
</dbReference>
<dbReference type="PROSITE" id="PS50043">
    <property type="entry name" value="HTH_LUXR_2"/>
    <property type="match status" value="1"/>
</dbReference>
<evidence type="ECO:0000256" key="2">
    <source>
        <dbReference type="ARBA" id="ARBA00023015"/>
    </source>
</evidence>
<evidence type="ECO:0000256" key="1">
    <source>
        <dbReference type="ARBA" id="ARBA00022553"/>
    </source>
</evidence>
<dbReference type="InterPro" id="IPR000792">
    <property type="entry name" value="Tscrpt_reg_LuxR_C"/>
</dbReference>
<feature type="modified residue" description="4-aspartylphosphate" evidence="5">
    <location>
        <position position="56"/>
    </location>
</feature>
<dbReference type="PROSITE" id="PS50110">
    <property type="entry name" value="RESPONSE_REGULATORY"/>
    <property type="match status" value="1"/>
</dbReference>
<dbReference type="PRINTS" id="PR00038">
    <property type="entry name" value="HTHLUXR"/>
</dbReference>
<dbReference type="InterPro" id="IPR011006">
    <property type="entry name" value="CheY-like_superfamily"/>
</dbReference>
<dbReference type="SMART" id="SM00421">
    <property type="entry name" value="HTH_LUXR"/>
    <property type="match status" value="1"/>
</dbReference>
<dbReference type="Pfam" id="PF00196">
    <property type="entry name" value="GerE"/>
    <property type="match status" value="1"/>
</dbReference>
<dbReference type="CDD" id="cd17535">
    <property type="entry name" value="REC_NarL-like"/>
    <property type="match status" value="1"/>
</dbReference>
<dbReference type="SMART" id="SM00448">
    <property type="entry name" value="REC"/>
    <property type="match status" value="1"/>
</dbReference>
<name>A0ABS8HPS1_9FIRM</name>
<evidence type="ECO:0000259" key="7">
    <source>
        <dbReference type="PROSITE" id="PS50110"/>
    </source>
</evidence>
<dbReference type="SUPFAM" id="SSF46894">
    <property type="entry name" value="C-terminal effector domain of the bipartite response regulators"/>
    <property type="match status" value="1"/>
</dbReference>
<dbReference type="Proteomes" id="UP001165492">
    <property type="component" value="Unassembled WGS sequence"/>
</dbReference>
<feature type="domain" description="HTH luxR-type" evidence="6">
    <location>
        <begin position="147"/>
        <end position="212"/>
    </location>
</feature>
<sequence>MLVNIMIVDDQLLFREGLKTVLDLEKSINVISAVASGKEALSLLNSSTLPDLVLLDIRMHEMNGVETVKHIKQTYPEIKVLMLTTFNDEEYIMEALANGANGYVLKDIEIEKLVEAIHDAIGEKMILPPVVATELAKGLHKIAPKKPSSALDKLSEREKEIATMLTQGFSNKQIAMALFISDGTVRNYISTIYSKMGVNDRTNAVLLLNQDL</sequence>
<keyword evidence="2" id="KW-0805">Transcription regulation</keyword>
<organism evidence="8 9">
    <name type="scientific">Pelosinus baikalensis</name>
    <dbReference type="NCBI Taxonomy" id="2892015"/>
    <lineage>
        <taxon>Bacteria</taxon>
        <taxon>Bacillati</taxon>
        <taxon>Bacillota</taxon>
        <taxon>Negativicutes</taxon>
        <taxon>Selenomonadales</taxon>
        <taxon>Sporomusaceae</taxon>
        <taxon>Pelosinus</taxon>
    </lineage>
</organism>
<proteinExistence type="predicted"/>
<keyword evidence="3" id="KW-0238">DNA-binding</keyword>
<keyword evidence="9" id="KW-1185">Reference proteome</keyword>
<keyword evidence="1 5" id="KW-0597">Phosphoprotein</keyword>
<evidence type="ECO:0000256" key="4">
    <source>
        <dbReference type="ARBA" id="ARBA00023163"/>
    </source>
</evidence>
<evidence type="ECO:0000256" key="5">
    <source>
        <dbReference type="PROSITE-ProRule" id="PRU00169"/>
    </source>
</evidence>
<dbReference type="PANTHER" id="PTHR43214">
    <property type="entry name" value="TWO-COMPONENT RESPONSE REGULATOR"/>
    <property type="match status" value="1"/>
</dbReference>
<dbReference type="EMBL" id="JAJHJB010000004">
    <property type="protein sequence ID" value="MCC5464636.1"/>
    <property type="molecule type" value="Genomic_DNA"/>
</dbReference>